<dbReference type="PANTHER" id="PTHR41151:SF1">
    <property type="entry name" value="PARTNER OF BURSICON"/>
    <property type="match status" value="1"/>
</dbReference>
<gene>
    <name evidence="2" type="ORF">DSTB1V02_LOCUS12708</name>
</gene>
<feature type="region of interest" description="Disordered" evidence="1">
    <location>
        <begin position="1"/>
        <end position="21"/>
    </location>
</feature>
<dbReference type="InterPro" id="IPR034441">
    <property type="entry name" value="Bursicon_suB"/>
</dbReference>
<dbReference type="AlphaFoldDB" id="A0A7R9FSI5"/>
<dbReference type="GO" id="GO:0007186">
    <property type="term" value="P:G protein-coupled receptor signaling pathway"/>
    <property type="evidence" value="ECO:0007669"/>
    <property type="project" value="TreeGrafter"/>
</dbReference>
<reference evidence="2" key="1">
    <citation type="submission" date="2020-11" db="EMBL/GenBank/DDBJ databases">
        <authorList>
            <person name="Tran Van P."/>
        </authorList>
    </citation>
    <scope>NUCLEOTIDE SEQUENCE</scope>
</reference>
<accession>A0A7R9FSI5</accession>
<proteinExistence type="predicted"/>
<sequence length="114" mass="13034">MKKRDTNKTFRTHSLSSEEYDTEDGRMLRRCEELIPVNKCEGTCFSQVQPSVATVSGFLKECNCCRESQLQERSVVLSKCFDPDGIPLKGEDGRMQLDIKEPTDCKCFKCNEIL</sequence>
<evidence type="ECO:0000313" key="3">
    <source>
        <dbReference type="Proteomes" id="UP000677054"/>
    </source>
</evidence>
<dbReference type="Proteomes" id="UP000677054">
    <property type="component" value="Unassembled WGS sequence"/>
</dbReference>
<dbReference type="Gene3D" id="2.10.90.10">
    <property type="entry name" value="Cystine-knot cytokines"/>
    <property type="match status" value="1"/>
</dbReference>
<organism evidence="2">
    <name type="scientific">Darwinula stevensoni</name>
    <dbReference type="NCBI Taxonomy" id="69355"/>
    <lineage>
        <taxon>Eukaryota</taxon>
        <taxon>Metazoa</taxon>
        <taxon>Ecdysozoa</taxon>
        <taxon>Arthropoda</taxon>
        <taxon>Crustacea</taxon>
        <taxon>Oligostraca</taxon>
        <taxon>Ostracoda</taxon>
        <taxon>Podocopa</taxon>
        <taxon>Podocopida</taxon>
        <taxon>Darwinulocopina</taxon>
        <taxon>Darwinuloidea</taxon>
        <taxon>Darwinulidae</taxon>
        <taxon>Darwinula</taxon>
    </lineage>
</organism>
<keyword evidence="3" id="KW-1185">Reference proteome</keyword>
<name>A0A7R9FSI5_9CRUS</name>
<dbReference type="OrthoDB" id="786951at2759"/>
<evidence type="ECO:0008006" key="4">
    <source>
        <dbReference type="Google" id="ProtNLM"/>
    </source>
</evidence>
<evidence type="ECO:0000313" key="2">
    <source>
        <dbReference type="EMBL" id="CAD7252957.1"/>
    </source>
</evidence>
<dbReference type="GO" id="GO:0031395">
    <property type="term" value="C:bursicon neuropeptide hormone complex"/>
    <property type="evidence" value="ECO:0007669"/>
    <property type="project" value="InterPro"/>
</dbReference>
<dbReference type="EMBL" id="CAJPEV010005089">
    <property type="protein sequence ID" value="CAG0902728.1"/>
    <property type="molecule type" value="Genomic_DNA"/>
</dbReference>
<dbReference type="GO" id="GO:0005184">
    <property type="term" value="F:neuropeptide hormone activity"/>
    <property type="evidence" value="ECO:0007669"/>
    <property type="project" value="InterPro"/>
</dbReference>
<dbReference type="PANTHER" id="PTHR41151">
    <property type="entry name" value="PARTNER OF BURSICON"/>
    <property type="match status" value="1"/>
</dbReference>
<protein>
    <recommendedName>
        <fullName evidence="4">Partner of bursicon</fullName>
    </recommendedName>
</protein>
<dbReference type="InterPro" id="IPR029034">
    <property type="entry name" value="Cystine-knot_cytokine"/>
</dbReference>
<dbReference type="GO" id="GO:0001664">
    <property type="term" value="F:G protein-coupled receptor binding"/>
    <property type="evidence" value="ECO:0007669"/>
    <property type="project" value="InterPro"/>
</dbReference>
<dbReference type="EMBL" id="LR904606">
    <property type="protein sequence ID" value="CAD7252957.1"/>
    <property type="molecule type" value="Genomic_DNA"/>
</dbReference>
<evidence type="ECO:0000256" key="1">
    <source>
        <dbReference type="SAM" id="MobiDB-lite"/>
    </source>
</evidence>